<evidence type="ECO:0000313" key="6">
    <source>
        <dbReference type="EMBL" id="AOM76419.1"/>
    </source>
</evidence>
<dbReference type="PROSITE" id="PS51352">
    <property type="entry name" value="THIOREDOXIN_2"/>
    <property type="match status" value="1"/>
</dbReference>
<gene>
    <name evidence="6" type="ORF">BFS30_04165</name>
</gene>
<dbReference type="RefSeq" id="WP_069378115.1">
    <property type="nucleotide sequence ID" value="NZ_CP017141.1"/>
</dbReference>
<evidence type="ECO:0000313" key="7">
    <source>
        <dbReference type="Proteomes" id="UP000094313"/>
    </source>
</evidence>
<protein>
    <recommendedName>
        <fullName evidence="5">Thioredoxin domain-containing protein</fullName>
    </recommendedName>
</protein>
<keyword evidence="4" id="KW-0676">Redox-active center</keyword>
<dbReference type="Pfam" id="PF08534">
    <property type="entry name" value="Redoxin"/>
    <property type="match status" value="1"/>
</dbReference>
<proteinExistence type="predicted"/>
<dbReference type="PANTHER" id="PTHR42852:SF6">
    <property type="entry name" value="THIOL:DISULFIDE INTERCHANGE PROTEIN DSBE"/>
    <property type="match status" value="1"/>
</dbReference>
<dbReference type="OrthoDB" id="6399635at2"/>
<keyword evidence="3" id="KW-1015">Disulfide bond</keyword>
<evidence type="ECO:0000256" key="2">
    <source>
        <dbReference type="ARBA" id="ARBA00022748"/>
    </source>
</evidence>
<feature type="domain" description="Thioredoxin" evidence="5">
    <location>
        <begin position="307"/>
        <end position="461"/>
    </location>
</feature>
<name>A0A1D7QCY4_9SPHI</name>
<dbReference type="GO" id="GO:0016491">
    <property type="term" value="F:oxidoreductase activity"/>
    <property type="evidence" value="ECO:0007669"/>
    <property type="project" value="InterPro"/>
</dbReference>
<accession>A0A1D7QCY4</accession>
<evidence type="ECO:0000256" key="1">
    <source>
        <dbReference type="ARBA" id="ARBA00004196"/>
    </source>
</evidence>
<dbReference type="Proteomes" id="UP000094313">
    <property type="component" value="Chromosome"/>
</dbReference>
<dbReference type="PANTHER" id="PTHR42852">
    <property type="entry name" value="THIOL:DISULFIDE INTERCHANGE PROTEIN DSBE"/>
    <property type="match status" value="1"/>
</dbReference>
<dbReference type="EMBL" id="CP017141">
    <property type="protein sequence ID" value="AOM76419.1"/>
    <property type="molecule type" value="Genomic_DNA"/>
</dbReference>
<evidence type="ECO:0000256" key="3">
    <source>
        <dbReference type="ARBA" id="ARBA00023157"/>
    </source>
</evidence>
<keyword evidence="2" id="KW-0201">Cytochrome c-type biogenesis</keyword>
<dbReference type="InterPro" id="IPR036249">
    <property type="entry name" value="Thioredoxin-like_sf"/>
</dbReference>
<dbReference type="CDD" id="cd02966">
    <property type="entry name" value="TlpA_like_family"/>
    <property type="match status" value="1"/>
</dbReference>
<sequence>MKLYLISFILLFNFLEKCSSTPRISDHITINIHLKPQNVMRLRYYDDFLVEKVLSFRNASEKDSVLTEKIYSDHILEVKYSVMDAAANKEYFNVLYLKKGDSINIALEEFRLKNLTDNQFLFVSDFLDVNSSIFRHADITKGLKDQMNSNRITLRANLTKIDSLLAHKKITDSVAGLWKEVSNNFYYLKQSRLNYTSNPKDLDTLVSDLKSALAKKTNINSTFLSQAIVVVANYNKTHTNLNDNLNTFVKEVININTEKRYKAGVAFQALKTFPEKKSSLYLETYNLFKNKLNDSAFMAKSYANEIIPIQKSFDQAAIKLTTPGKASLTLADIFRNNKGKVIVFDLWASWCVPCIAEFPYLEKTKARLATKNISFIGIGLDKDIKEKDWKDILAKSKVSTKNQFRVIERSNKLISQLYRIETIPRYLVFNTNGMLVNDHFLKPSDKNFEQRLLMYIQPKKD</sequence>
<evidence type="ECO:0000259" key="5">
    <source>
        <dbReference type="PROSITE" id="PS51352"/>
    </source>
</evidence>
<dbReference type="GO" id="GO:0030313">
    <property type="term" value="C:cell envelope"/>
    <property type="evidence" value="ECO:0007669"/>
    <property type="project" value="UniProtKB-SubCell"/>
</dbReference>
<dbReference type="AlphaFoldDB" id="A0A1D7QCY4"/>
<evidence type="ECO:0000256" key="4">
    <source>
        <dbReference type="ARBA" id="ARBA00023284"/>
    </source>
</evidence>
<dbReference type="InterPro" id="IPR050553">
    <property type="entry name" value="Thioredoxin_ResA/DsbE_sf"/>
</dbReference>
<dbReference type="KEGG" id="psty:BFS30_04165"/>
<dbReference type="GO" id="GO:0017004">
    <property type="term" value="P:cytochrome complex assembly"/>
    <property type="evidence" value="ECO:0007669"/>
    <property type="project" value="UniProtKB-KW"/>
</dbReference>
<dbReference type="InterPro" id="IPR013740">
    <property type="entry name" value="Redoxin"/>
</dbReference>
<dbReference type="Gene3D" id="3.40.30.10">
    <property type="entry name" value="Glutaredoxin"/>
    <property type="match status" value="1"/>
</dbReference>
<dbReference type="SUPFAM" id="SSF52833">
    <property type="entry name" value="Thioredoxin-like"/>
    <property type="match status" value="1"/>
</dbReference>
<keyword evidence="7" id="KW-1185">Reference proteome</keyword>
<organism evidence="6 7">
    <name type="scientific">Pedobacter steynii</name>
    <dbReference type="NCBI Taxonomy" id="430522"/>
    <lineage>
        <taxon>Bacteria</taxon>
        <taxon>Pseudomonadati</taxon>
        <taxon>Bacteroidota</taxon>
        <taxon>Sphingobacteriia</taxon>
        <taxon>Sphingobacteriales</taxon>
        <taxon>Sphingobacteriaceae</taxon>
        <taxon>Pedobacter</taxon>
    </lineage>
</organism>
<reference evidence="6 7" key="1">
    <citation type="submission" date="2016-08" db="EMBL/GenBank/DDBJ databases">
        <authorList>
            <person name="Seilhamer J.J."/>
        </authorList>
    </citation>
    <scope>NUCLEOTIDE SEQUENCE [LARGE SCALE GENOMIC DNA]</scope>
    <source>
        <strain evidence="6 7">DX4</strain>
    </source>
</reference>
<comment type="subcellular location">
    <subcellularLocation>
        <location evidence="1">Cell envelope</location>
    </subcellularLocation>
</comment>
<dbReference type="InterPro" id="IPR013766">
    <property type="entry name" value="Thioredoxin_domain"/>
</dbReference>